<evidence type="ECO:0000256" key="1">
    <source>
        <dbReference type="SAM" id="MobiDB-lite"/>
    </source>
</evidence>
<dbReference type="AlphaFoldDB" id="A0A7C9AC82"/>
<feature type="compositionally biased region" description="Basic and acidic residues" evidence="1">
    <location>
        <begin position="81"/>
        <end position="101"/>
    </location>
</feature>
<accession>A0A7C9AC82</accession>
<reference evidence="2" key="2">
    <citation type="submission" date="2020-07" db="EMBL/GenBank/DDBJ databases">
        <authorList>
            <person name="Vera ALvarez R."/>
            <person name="Arias-Moreno D.M."/>
            <person name="Jimenez-Jacinto V."/>
            <person name="Jimenez-Bremont J.F."/>
            <person name="Swaminathan K."/>
            <person name="Moose S.P."/>
            <person name="Guerrero-Gonzalez M.L."/>
            <person name="Marino-Ramirez L."/>
            <person name="Landsman D."/>
            <person name="Rodriguez-Kessler M."/>
            <person name="Delgado-Sanchez P."/>
        </authorList>
    </citation>
    <scope>NUCLEOTIDE SEQUENCE</scope>
    <source>
        <tissue evidence="2">Cladode</tissue>
    </source>
</reference>
<proteinExistence type="predicted"/>
<sequence length="154" mass="16736">MLLFVACFSSSPGALLFSSLLIFVPCFRLPFFFAWCSSSPASLLFISPLSSLLRLVLPLVNLPPPVLPPPFVRPFLSLSTETKRSRRQTDRSTDPGAEHPTVKRWLPTLDSQLLAGREGDAGQDRGPATADVRLENAAESSATALVHTQSKGQM</sequence>
<evidence type="ECO:0000313" key="2">
    <source>
        <dbReference type="EMBL" id="MBA4664619.1"/>
    </source>
</evidence>
<protein>
    <submittedName>
        <fullName evidence="2">Uncharacterized protein</fullName>
    </submittedName>
</protein>
<dbReference type="EMBL" id="GISG01224331">
    <property type="protein sequence ID" value="MBA4664619.1"/>
    <property type="molecule type" value="Transcribed_RNA"/>
</dbReference>
<feature type="region of interest" description="Disordered" evidence="1">
    <location>
        <begin position="78"/>
        <end position="107"/>
    </location>
</feature>
<organism evidence="2">
    <name type="scientific">Opuntia streptacantha</name>
    <name type="common">Prickly pear cactus</name>
    <name type="synonym">Opuntia cardona</name>
    <dbReference type="NCBI Taxonomy" id="393608"/>
    <lineage>
        <taxon>Eukaryota</taxon>
        <taxon>Viridiplantae</taxon>
        <taxon>Streptophyta</taxon>
        <taxon>Embryophyta</taxon>
        <taxon>Tracheophyta</taxon>
        <taxon>Spermatophyta</taxon>
        <taxon>Magnoliopsida</taxon>
        <taxon>eudicotyledons</taxon>
        <taxon>Gunneridae</taxon>
        <taxon>Pentapetalae</taxon>
        <taxon>Caryophyllales</taxon>
        <taxon>Cactineae</taxon>
        <taxon>Cactaceae</taxon>
        <taxon>Opuntioideae</taxon>
        <taxon>Opuntia</taxon>
    </lineage>
</organism>
<reference evidence="2" key="1">
    <citation type="journal article" date="2013" name="J. Plant Res.">
        <title>Effect of fungi and light on seed germination of three Opuntia species from semiarid lands of central Mexico.</title>
        <authorList>
            <person name="Delgado-Sanchez P."/>
            <person name="Jimenez-Bremont J.F."/>
            <person name="Guerrero-Gonzalez Mde L."/>
            <person name="Flores J."/>
        </authorList>
    </citation>
    <scope>NUCLEOTIDE SEQUENCE</scope>
    <source>
        <tissue evidence="2">Cladode</tissue>
    </source>
</reference>
<name>A0A7C9AC82_OPUST</name>